<accession>A0A1X7T7U5</accession>
<evidence type="ECO:0000313" key="2">
    <source>
        <dbReference type="EnsemblMetazoa" id="Aqu2.1.10578_001"/>
    </source>
</evidence>
<dbReference type="EnsemblMetazoa" id="Aqu2.1.10578_001">
    <property type="protein sequence ID" value="Aqu2.1.10578_001"/>
    <property type="gene ID" value="Aqu2.1.10578"/>
</dbReference>
<feature type="region of interest" description="Disordered" evidence="1">
    <location>
        <begin position="1"/>
        <end position="58"/>
    </location>
</feature>
<feature type="compositionally biased region" description="Polar residues" evidence="1">
    <location>
        <begin position="1"/>
        <end position="12"/>
    </location>
</feature>
<evidence type="ECO:0000256" key="1">
    <source>
        <dbReference type="SAM" id="MobiDB-lite"/>
    </source>
</evidence>
<dbReference type="InParanoid" id="A0A1X7T7U5"/>
<reference evidence="2" key="1">
    <citation type="submission" date="2017-05" db="UniProtKB">
        <authorList>
            <consortium name="EnsemblMetazoa"/>
        </authorList>
    </citation>
    <scope>IDENTIFICATION</scope>
</reference>
<feature type="compositionally biased region" description="Low complexity" evidence="1">
    <location>
        <begin position="22"/>
        <end position="32"/>
    </location>
</feature>
<organism evidence="2">
    <name type="scientific">Amphimedon queenslandica</name>
    <name type="common">Sponge</name>
    <dbReference type="NCBI Taxonomy" id="400682"/>
    <lineage>
        <taxon>Eukaryota</taxon>
        <taxon>Metazoa</taxon>
        <taxon>Porifera</taxon>
        <taxon>Demospongiae</taxon>
        <taxon>Heteroscleromorpha</taxon>
        <taxon>Haplosclerida</taxon>
        <taxon>Niphatidae</taxon>
        <taxon>Amphimedon</taxon>
    </lineage>
</organism>
<dbReference type="AlphaFoldDB" id="A0A1X7T7U5"/>
<name>A0A1X7T7U5_AMPQE</name>
<protein>
    <submittedName>
        <fullName evidence="2">Uncharacterized protein</fullName>
    </submittedName>
</protein>
<proteinExistence type="predicted"/>
<sequence>MGNVISFSSSSDAVKPFTRPASSHYDTSSSSSLICCKKRRVRPANSENPTSHKKVDRNEISRHLAAPALLLVNIGSATESNNNSRSINIVDRHLNLNENPAFECNSSHSIAMSLQREDTLVQDDNSAVPAENEFTSQCLRIWDLEDLEGDHLSQDNENHCGTLQEYNVLETIKTSKEIVHVIISDDEEEHSLAKDKDTCINGVERPIILKRDDYLELNH</sequence>